<evidence type="ECO:0000313" key="2">
    <source>
        <dbReference type="EMBL" id="VWL84965.1"/>
    </source>
</evidence>
<dbReference type="RefSeq" id="WP_156683009.1">
    <property type="nucleotide sequence ID" value="NZ_CABWIB010000001.1"/>
</dbReference>
<dbReference type="Gene3D" id="3.40.1350.10">
    <property type="match status" value="1"/>
</dbReference>
<dbReference type="GO" id="GO:0004519">
    <property type="term" value="F:endonuclease activity"/>
    <property type="evidence" value="ECO:0007669"/>
    <property type="project" value="InterPro"/>
</dbReference>
<evidence type="ECO:0000313" key="3">
    <source>
        <dbReference type="Proteomes" id="UP000419017"/>
    </source>
</evidence>
<proteinExistence type="predicted"/>
<feature type="domain" description="Restriction endonuclease type IV Mrr" evidence="1">
    <location>
        <begin position="8"/>
        <end position="82"/>
    </location>
</feature>
<dbReference type="InterPro" id="IPR011335">
    <property type="entry name" value="Restrct_endonuc-II-like"/>
</dbReference>
<keyword evidence="3" id="KW-1185">Reference proteome</keyword>
<accession>A0A6I8M9J2</accession>
<dbReference type="Pfam" id="PF04471">
    <property type="entry name" value="Mrr_cat"/>
    <property type="match status" value="1"/>
</dbReference>
<protein>
    <recommendedName>
        <fullName evidence="1">Restriction endonuclease type IV Mrr domain-containing protein</fullName>
    </recommendedName>
</protein>
<dbReference type="SUPFAM" id="SSF52980">
    <property type="entry name" value="Restriction endonuclease-like"/>
    <property type="match status" value="1"/>
</dbReference>
<reference evidence="2 3" key="1">
    <citation type="submission" date="2019-10" db="EMBL/GenBank/DDBJ databases">
        <authorList>
            <person name="Blom J."/>
        </authorList>
    </citation>
    <scope>NUCLEOTIDE SEQUENCE [LARGE SCALE GENOMIC DNA]</scope>
    <source>
        <strain evidence="2 3">ES3154-GLU</strain>
    </source>
</reference>
<evidence type="ECO:0000259" key="1">
    <source>
        <dbReference type="Pfam" id="PF04471"/>
    </source>
</evidence>
<organism evidence="2 3">
    <name type="scientific">Oceanivirga miroungae</name>
    <dbReference type="NCBI Taxonomy" id="1130046"/>
    <lineage>
        <taxon>Bacteria</taxon>
        <taxon>Fusobacteriati</taxon>
        <taxon>Fusobacteriota</taxon>
        <taxon>Fusobacteriia</taxon>
        <taxon>Fusobacteriales</taxon>
        <taxon>Leptotrichiaceae</taxon>
        <taxon>Oceanivirga</taxon>
    </lineage>
</organism>
<dbReference type="Proteomes" id="UP000419017">
    <property type="component" value="Unassembled WGS sequence"/>
</dbReference>
<dbReference type="GO" id="GO:0009307">
    <property type="term" value="P:DNA restriction-modification system"/>
    <property type="evidence" value="ECO:0007669"/>
    <property type="project" value="InterPro"/>
</dbReference>
<gene>
    <name evidence="2" type="ORF">OMES3154_00237</name>
</gene>
<dbReference type="EMBL" id="CABWIB010000001">
    <property type="protein sequence ID" value="VWL84965.1"/>
    <property type="molecule type" value="Genomic_DNA"/>
</dbReference>
<dbReference type="GO" id="GO:0003677">
    <property type="term" value="F:DNA binding"/>
    <property type="evidence" value="ECO:0007669"/>
    <property type="project" value="InterPro"/>
</dbReference>
<sequence length="254" mass="29773">MEINDLFLKIDPNDWELFAEDFFSNFGYKILSRAAVGQDGGKDLIIEKDGDKILVSCKRYSKSVGLKDEINIIDRMEQHDCNVFLGFYSSNVSQGLHDRINSMNSNNRQINYLNGSNIYDYMKKMPADVLEKYFEEPHKLSKEFGEIFSNAELLCEGCHGNILEVNMRYSSEIGFDINYDEKEIKILWGHKKCIPKLSLSLTITELMYTEERQKFDEYIKSLLDDGFKVDYSKLYKIKREFEKIQIPPYWGTYI</sequence>
<dbReference type="InterPro" id="IPR007560">
    <property type="entry name" value="Restrct_endonuc_IV_Mrr"/>
</dbReference>
<name>A0A6I8M9J2_9FUSO</name>
<dbReference type="AlphaFoldDB" id="A0A6I8M9J2"/>
<dbReference type="InterPro" id="IPR011856">
    <property type="entry name" value="tRNA_endonuc-like_dom_sf"/>
</dbReference>